<feature type="binding site" evidence="6">
    <location>
        <position position="165"/>
    </location>
    <ligand>
        <name>S-adenosyl-L-methionine</name>
        <dbReference type="ChEBI" id="CHEBI:59789"/>
    </ligand>
</feature>
<evidence type="ECO:0000256" key="6">
    <source>
        <dbReference type="HAMAP-Rule" id="MF_00735"/>
    </source>
</evidence>
<evidence type="ECO:0000256" key="5">
    <source>
        <dbReference type="ARBA" id="ARBA00022691"/>
    </source>
</evidence>
<comment type="similarity">
    <text evidence="1 6">Belongs to the methyltransferase superfamily. PrmA family.</text>
</comment>
<name>A0ABM6M3C4_9SPHN</name>
<keyword evidence="5 6" id="KW-0949">S-adenosyl-L-methionine</keyword>
<keyword evidence="4 6" id="KW-0808">Transferase</keyword>
<evidence type="ECO:0000313" key="8">
    <source>
        <dbReference type="Proteomes" id="UP000258016"/>
    </source>
</evidence>
<evidence type="ECO:0000313" key="7">
    <source>
        <dbReference type="EMBL" id="ASR50356.1"/>
    </source>
</evidence>
<feature type="binding site" evidence="6">
    <location>
        <position position="188"/>
    </location>
    <ligand>
        <name>S-adenosyl-L-methionine</name>
        <dbReference type="ChEBI" id="CHEBI:59789"/>
    </ligand>
</feature>
<evidence type="ECO:0000256" key="4">
    <source>
        <dbReference type="ARBA" id="ARBA00022679"/>
    </source>
</evidence>
<evidence type="ECO:0000256" key="3">
    <source>
        <dbReference type="ARBA" id="ARBA00022603"/>
    </source>
</evidence>
<gene>
    <name evidence="6" type="primary">prmA</name>
    <name evidence="7" type="ORF">B5J99_01820</name>
</gene>
<reference evidence="7 8" key="1">
    <citation type="submission" date="2017-03" db="EMBL/GenBank/DDBJ databases">
        <title>Complete genome sequence of Blastomonas fulva degrading microcsystin LR.</title>
        <authorList>
            <person name="Lee H.-g."/>
            <person name="Jin L."/>
            <person name="oh H.-M."/>
        </authorList>
    </citation>
    <scope>NUCLEOTIDE SEQUENCE [LARGE SCALE GENOMIC DNA]</scope>
    <source>
        <strain evidence="7 8">T2</strain>
    </source>
</reference>
<comment type="catalytic activity">
    <reaction evidence="6">
        <text>L-lysyl-[protein] + 3 S-adenosyl-L-methionine = N(6),N(6),N(6)-trimethyl-L-lysyl-[protein] + 3 S-adenosyl-L-homocysteine + 3 H(+)</text>
        <dbReference type="Rhea" id="RHEA:54192"/>
        <dbReference type="Rhea" id="RHEA-COMP:9752"/>
        <dbReference type="Rhea" id="RHEA-COMP:13826"/>
        <dbReference type="ChEBI" id="CHEBI:15378"/>
        <dbReference type="ChEBI" id="CHEBI:29969"/>
        <dbReference type="ChEBI" id="CHEBI:57856"/>
        <dbReference type="ChEBI" id="CHEBI:59789"/>
        <dbReference type="ChEBI" id="CHEBI:61961"/>
    </reaction>
</comment>
<proteinExistence type="inferred from homology"/>
<dbReference type="GeneID" id="303484307"/>
<dbReference type="Proteomes" id="UP000258016">
    <property type="component" value="Chromosome"/>
</dbReference>
<dbReference type="InterPro" id="IPR004498">
    <property type="entry name" value="Ribosomal_PrmA_MeTrfase"/>
</dbReference>
<feature type="binding site" evidence="6">
    <location>
        <position position="240"/>
    </location>
    <ligand>
        <name>S-adenosyl-L-methionine</name>
        <dbReference type="ChEBI" id="CHEBI:59789"/>
    </ligand>
</feature>
<dbReference type="EMBL" id="CP020083">
    <property type="protein sequence ID" value="ASR50356.1"/>
    <property type="molecule type" value="Genomic_DNA"/>
</dbReference>
<dbReference type="SUPFAM" id="SSF53335">
    <property type="entry name" value="S-adenosyl-L-methionine-dependent methyltransferases"/>
    <property type="match status" value="1"/>
</dbReference>
<comment type="subcellular location">
    <subcellularLocation>
        <location evidence="6">Cytoplasm</location>
    </subcellularLocation>
</comment>
<accession>A0ABM6M3C4</accession>
<organism evidence="7 8">
    <name type="scientific">Blastomonas fulva</name>
    <dbReference type="NCBI Taxonomy" id="1550728"/>
    <lineage>
        <taxon>Bacteria</taxon>
        <taxon>Pseudomonadati</taxon>
        <taxon>Pseudomonadota</taxon>
        <taxon>Alphaproteobacteria</taxon>
        <taxon>Sphingomonadales</taxon>
        <taxon>Sphingomonadaceae</taxon>
        <taxon>Blastomonas</taxon>
    </lineage>
</organism>
<dbReference type="InterPro" id="IPR050078">
    <property type="entry name" value="Ribosomal_L11_MeTrfase_PrmA"/>
</dbReference>
<evidence type="ECO:0000256" key="2">
    <source>
        <dbReference type="ARBA" id="ARBA00022490"/>
    </source>
</evidence>
<keyword evidence="8" id="KW-1185">Reference proteome</keyword>
<sequence length="312" mass="33538">MDNWKVTIPCTLAEAQAVTEAEDIDEAAFGSPSLVASEVDAYADPQMPGSWAIHGYFTQKPDARWIRRLRDLVPSADGLRLKPERLPEDDWVTMSQSGLEPIRAGRFCVHTPEMPASTEAGITNFCIPASLAFGTGHHNTTRGCLMMLDAMKRRGHVVRSHIDIGTGTGLLAFAAMHLWPRSFATASDIDPVCGPAVVDNAEANGVALGQRPGALAMFIAEGLDDADLQRRAPYDLVIANILAGPLIELAGDIAAVTAPQGQAVLSGLLGTQADAVSRAYRMVGFRLAERLDLGDWTVLRLRKRGGRWTGKA</sequence>
<evidence type="ECO:0000256" key="1">
    <source>
        <dbReference type="ARBA" id="ARBA00009741"/>
    </source>
</evidence>
<comment type="function">
    <text evidence="6">Methylates ribosomal protein L11.</text>
</comment>
<dbReference type="Pfam" id="PF06325">
    <property type="entry name" value="PrmA"/>
    <property type="match status" value="1"/>
</dbReference>
<dbReference type="PANTHER" id="PTHR43648:SF1">
    <property type="entry name" value="ELECTRON TRANSFER FLAVOPROTEIN BETA SUBUNIT LYSINE METHYLTRANSFERASE"/>
    <property type="match status" value="1"/>
</dbReference>
<dbReference type="InterPro" id="IPR029063">
    <property type="entry name" value="SAM-dependent_MTases_sf"/>
</dbReference>
<dbReference type="EC" id="2.1.1.-" evidence="6"/>
<feature type="binding site" evidence="6">
    <location>
        <position position="141"/>
    </location>
    <ligand>
        <name>S-adenosyl-L-methionine</name>
        <dbReference type="ChEBI" id="CHEBI:59789"/>
    </ligand>
</feature>
<protein>
    <recommendedName>
        <fullName evidence="6">Ribosomal protein L11 methyltransferase</fullName>
        <shortName evidence="6">L11 Mtase</shortName>
        <ecNumber evidence="6">2.1.1.-</ecNumber>
    </recommendedName>
</protein>
<dbReference type="RefSeq" id="WP_054134130.1">
    <property type="nucleotide sequence ID" value="NZ_CP020083.1"/>
</dbReference>
<keyword evidence="3 6" id="KW-0489">Methyltransferase</keyword>
<dbReference type="PANTHER" id="PTHR43648">
    <property type="entry name" value="ELECTRON TRANSFER FLAVOPROTEIN BETA SUBUNIT LYSINE METHYLTRANSFERASE"/>
    <property type="match status" value="1"/>
</dbReference>
<dbReference type="Gene3D" id="3.40.50.150">
    <property type="entry name" value="Vaccinia Virus protein VP39"/>
    <property type="match status" value="1"/>
</dbReference>
<dbReference type="HAMAP" id="MF_00735">
    <property type="entry name" value="Methyltr_PrmA"/>
    <property type="match status" value="1"/>
</dbReference>
<keyword evidence="2 6" id="KW-0963">Cytoplasm</keyword>